<dbReference type="GeneID" id="97610499"/>
<evidence type="ECO:0000313" key="3">
    <source>
        <dbReference type="Proteomes" id="UP000245934"/>
    </source>
</evidence>
<dbReference type="EMBL" id="QGMZ01000073">
    <property type="protein sequence ID" value="PWR69519.1"/>
    <property type="molecule type" value="Genomic_DNA"/>
</dbReference>
<dbReference type="AlphaFoldDB" id="A0A2V2MQ31"/>
<proteinExistence type="predicted"/>
<dbReference type="Pfam" id="PF01909">
    <property type="entry name" value="NTP_transf_2"/>
    <property type="match status" value="1"/>
</dbReference>
<gene>
    <name evidence="2" type="ORF">DLD82_17880</name>
</gene>
<sequence>MNLGSDVDILVSFRKGEKSFENFMDCKFYLEDIFNRKVDLVMMNTIKPRYKSNILGEIVYA</sequence>
<dbReference type="Gene3D" id="3.30.460.10">
    <property type="entry name" value="Beta Polymerase, domain 2"/>
    <property type="match status" value="1"/>
</dbReference>
<dbReference type="CDD" id="cd05403">
    <property type="entry name" value="NT_KNTase_like"/>
    <property type="match status" value="1"/>
</dbReference>
<dbReference type="RefSeq" id="WP_109942492.1">
    <property type="nucleotide sequence ID" value="NZ_CP176366.1"/>
</dbReference>
<dbReference type="GO" id="GO:0016779">
    <property type="term" value="F:nucleotidyltransferase activity"/>
    <property type="evidence" value="ECO:0007669"/>
    <property type="project" value="InterPro"/>
</dbReference>
<reference evidence="2 3" key="1">
    <citation type="submission" date="2018-05" db="EMBL/GenBank/DDBJ databases">
        <title>Draft genome of Methanospirillum stamsii Pt1.</title>
        <authorList>
            <person name="Dueholm M.S."/>
            <person name="Nielsen P.H."/>
            <person name="Bakmann L.F."/>
            <person name="Otzen D.E."/>
        </authorList>
    </citation>
    <scope>NUCLEOTIDE SEQUENCE [LARGE SCALE GENOMIC DNA]</scope>
    <source>
        <strain evidence="2 3">Pt1</strain>
    </source>
</reference>
<comment type="caution">
    <text evidence="2">The sequence shown here is derived from an EMBL/GenBank/DDBJ whole genome shotgun (WGS) entry which is preliminary data.</text>
</comment>
<evidence type="ECO:0000313" key="2">
    <source>
        <dbReference type="EMBL" id="PWR69519.1"/>
    </source>
</evidence>
<keyword evidence="3" id="KW-1185">Reference proteome</keyword>
<protein>
    <recommendedName>
        <fullName evidence="1">Polymerase nucleotidyl transferase domain-containing protein</fullName>
    </recommendedName>
</protein>
<dbReference type="InterPro" id="IPR002934">
    <property type="entry name" value="Polymerase_NTP_transf_dom"/>
</dbReference>
<evidence type="ECO:0000259" key="1">
    <source>
        <dbReference type="Pfam" id="PF01909"/>
    </source>
</evidence>
<dbReference type="SUPFAM" id="SSF81301">
    <property type="entry name" value="Nucleotidyltransferase"/>
    <property type="match status" value="1"/>
</dbReference>
<accession>A0A2V2MQ31</accession>
<dbReference type="InterPro" id="IPR043519">
    <property type="entry name" value="NT_sf"/>
</dbReference>
<dbReference type="OrthoDB" id="61846at2157"/>
<feature type="domain" description="Polymerase nucleotidyl transferase" evidence="1">
    <location>
        <begin position="4"/>
        <end position="60"/>
    </location>
</feature>
<name>A0A2V2MQ31_9EURY</name>
<organism evidence="2 3">
    <name type="scientific">Methanospirillum stamsii</name>
    <dbReference type="NCBI Taxonomy" id="1277351"/>
    <lineage>
        <taxon>Archaea</taxon>
        <taxon>Methanobacteriati</taxon>
        <taxon>Methanobacteriota</taxon>
        <taxon>Stenosarchaea group</taxon>
        <taxon>Methanomicrobia</taxon>
        <taxon>Methanomicrobiales</taxon>
        <taxon>Methanospirillaceae</taxon>
        <taxon>Methanospirillum</taxon>
    </lineage>
</organism>
<dbReference type="Proteomes" id="UP000245934">
    <property type="component" value="Unassembled WGS sequence"/>
</dbReference>